<proteinExistence type="predicted"/>
<dbReference type="PANTHER" id="PTHR43364:SF4">
    <property type="entry name" value="NAD(P)-LINKED OXIDOREDUCTASE SUPERFAMILY PROTEIN"/>
    <property type="match status" value="1"/>
</dbReference>
<evidence type="ECO:0000313" key="3">
    <source>
        <dbReference type="EMBL" id="MCS0631881.1"/>
    </source>
</evidence>
<evidence type="ECO:0000256" key="1">
    <source>
        <dbReference type="ARBA" id="ARBA00023002"/>
    </source>
</evidence>
<reference evidence="3" key="1">
    <citation type="submission" date="2022-08" db="EMBL/GenBank/DDBJ databases">
        <title>Reclassification of Massilia species as members of the genera Telluria, Duganella, Pseudoduganella, Mokoshia gen. nov. and Zemynaea gen. nov. using orthogonal and non-orthogonal genome-based approaches.</title>
        <authorList>
            <person name="Bowman J.P."/>
        </authorList>
    </citation>
    <scope>NUCLEOTIDE SEQUENCE</scope>
    <source>
        <strain evidence="3">LMG 11547</strain>
    </source>
</reference>
<dbReference type="InterPro" id="IPR023210">
    <property type="entry name" value="NADP_OxRdtase_dom"/>
</dbReference>
<dbReference type="InterPro" id="IPR036812">
    <property type="entry name" value="NAD(P)_OxRdtase_dom_sf"/>
</dbReference>
<keyword evidence="1" id="KW-0560">Oxidoreductase</keyword>
<dbReference type="Gene3D" id="3.20.20.100">
    <property type="entry name" value="NADP-dependent oxidoreductase domain"/>
    <property type="match status" value="1"/>
</dbReference>
<comment type="caution">
    <text evidence="3">The sequence shown here is derived from an EMBL/GenBank/DDBJ whole genome shotgun (WGS) entry which is preliminary data.</text>
</comment>
<dbReference type="EMBL" id="JANUHC010000008">
    <property type="protein sequence ID" value="MCS0631881.1"/>
    <property type="molecule type" value="Genomic_DNA"/>
</dbReference>
<keyword evidence="4" id="KW-1185">Reference proteome</keyword>
<dbReference type="InterPro" id="IPR050523">
    <property type="entry name" value="AKR_Detox_Biosynth"/>
</dbReference>
<gene>
    <name evidence="3" type="ORF">NX786_21350</name>
</gene>
<evidence type="ECO:0000313" key="4">
    <source>
        <dbReference type="Proteomes" id="UP001165263"/>
    </source>
</evidence>
<feature type="domain" description="NADP-dependent oxidoreductase" evidence="2">
    <location>
        <begin position="12"/>
        <end position="194"/>
    </location>
</feature>
<protein>
    <submittedName>
        <fullName evidence="3">Aldo/keto reductase</fullName>
    </submittedName>
</protein>
<dbReference type="Pfam" id="PF00248">
    <property type="entry name" value="Aldo_ket_red"/>
    <property type="match status" value="1"/>
</dbReference>
<dbReference type="RefSeq" id="WP_259450926.1">
    <property type="nucleotide sequence ID" value="NZ_CP119520.1"/>
</dbReference>
<organism evidence="3 4">
    <name type="scientific">Telluria mixta</name>
    <dbReference type="NCBI Taxonomy" id="34071"/>
    <lineage>
        <taxon>Bacteria</taxon>
        <taxon>Pseudomonadati</taxon>
        <taxon>Pseudomonadota</taxon>
        <taxon>Betaproteobacteria</taxon>
        <taxon>Burkholderiales</taxon>
        <taxon>Oxalobacteraceae</taxon>
        <taxon>Telluria group</taxon>
        <taxon>Telluria</taxon>
    </lineage>
</organism>
<dbReference type="SUPFAM" id="SSF51430">
    <property type="entry name" value="NAD(P)-linked oxidoreductase"/>
    <property type="match status" value="1"/>
</dbReference>
<sequence length="225" mass="23630">MPAVAARHAGHDAVDDLVRAGKVLYLGICNTPAWRVAQLQTIADLRGWSPLVSLQIEYSLVERSVEHELMPMARALGLGVMPWSPLGGGLLSGKYGASDLATNDAAGVAATRKGVIASTGLLNEASLRIAEEVKAVASETGVSAAQVALAWTLLHPAVTAPVIGARTLAQAQDNLGALDVRLDAAHVARLDAVSRPAPIFPQRFVERPLVQQLVFGGAAVEKRDR</sequence>
<name>A0ABT2C3H1_9BURK</name>
<accession>A0ABT2C3H1</accession>
<dbReference type="Proteomes" id="UP001165263">
    <property type="component" value="Unassembled WGS sequence"/>
</dbReference>
<dbReference type="PANTHER" id="PTHR43364">
    <property type="entry name" value="NADH-SPECIFIC METHYLGLYOXAL REDUCTASE-RELATED"/>
    <property type="match status" value="1"/>
</dbReference>
<evidence type="ECO:0000259" key="2">
    <source>
        <dbReference type="Pfam" id="PF00248"/>
    </source>
</evidence>